<evidence type="ECO:0000313" key="1">
    <source>
        <dbReference type="EMBL" id="KAF4400266.1"/>
    </source>
</evidence>
<dbReference type="AlphaFoldDB" id="A0A7J6HYP1"/>
<gene>
    <name evidence="1" type="ORF">G4B88_019475</name>
</gene>
<proteinExistence type="predicted"/>
<protein>
    <submittedName>
        <fullName evidence="1">Uncharacterized protein</fullName>
    </submittedName>
</protein>
<sequence>MTAFILSCSTSLQAACSKAKPANVGGLFKTKGYPLLVLLITSESSGITPSKAKPNISCTSNTDIISSPLIISVRTRFTIILISLIPSHSNSPVTLSASLKLVISGVVTRIASFAGVMAVIKPASMPAGQSMIMKSGQPSWRDFNAFPTKPHWQFRPRLRNAKQLEVGPPLIPHQSLVQPTIAIENLNDGVIDAILESEEEIEVAEANIGVYGNYGEAKSGEGETHIGGGGGLANAAFSRGDDDDSGCVAGQLGLPIPLKNGAYGGGFRGFGMVEKGGWVSGGGDGVVMVGMNGSKFENAWIGEPMCEQIIRDTWTSSPHLDLQAKLNRCGQLLQQWGSEITGNFSSRIKACKANLKNLKRRLAVLLSRSLDEAVGLFCTPVIKFSKKPDATSDVSKSGMSSPGTWDEAAGVTETSELLRAVCSAMKLRQRRAPPVRLTALIPSLKTRVNREKKECRK</sequence>
<comment type="caution">
    <text evidence="1">The sequence shown here is derived from an EMBL/GenBank/DDBJ whole genome shotgun (WGS) entry which is preliminary data.</text>
</comment>
<organism evidence="1 2">
    <name type="scientific">Cannabis sativa</name>
    <name type="common">Hemp</name>
    <name type="synonym">Marijuana</name>
    <dbReference type="NCBI Taxonomy" id="3483"/>
    <lineage>
        <taxon>Eukaryota</taxon>
        <taxon>Viridiplantae</taxon>
        <taxon>Streptophyta</taxon>
        <taxon>Embryophyta</taxon>
        <taxon>Tracheophyta</taxon>
        <taxon>Spermatophyta</taxon>
        <taxon>Magnoliopsida</taxon>
        <taxon>eudicotyledons</taxon>
        <taxon>Gunneridae</taxon>
        <taxon>Pentapetalae</taxon>
        <taxon>rosids</taxon>
        <taxon>fabids</taxon>
        <taxon>Rosales</taxon>
        <taxon>Cannabaceae</taxon>
        <taxon>Cannabis</taxon>
    </lineage>
</organism>
<accession>A0A7J6HYP1</accession>
<dbReference type="EMBL" id="JAATIQ010000019">
    <property type="protein sequence ID" value="KAF4400266.1"/>
    <property type="molecule type" value="Genomic_DNA"/>
</dbReference>
<name>A0A7J6HYP1_CANSA</name>
<dbReference type="Proteomes" id="UP000583929">
    <property type="component" value="Unassembled WGS sequence"/>
</dbReference>
<keyword evidence="2" id="KW-1185">Reference proteome</keyword>
<evidence type="ECO:0000313" key="2">
    <source>
        <dbReference type="Proteomes" id="UP000583929"/>
    </source>
</evidence>
<reference evidence="1 2" key="1">
    <citation type="journal article" date="2020" name="bioRxiv">
        <title>Sequence and annotation of 42 cannabis genomes reveals extensive copy number variation in cannabinoid synthesis and pathogen resistance genes.</title>
        <authorList>
            <person name="Mckernan K.J."/>
            <person name="Helbert Y."/>
            <person name="Kane L.T."/>
            <person name="Ebling H."/>
            <person name="Zhang L."/>
            <person name="Liu B."/>
            <person name="Eaton Z."/>
            <person name="Mclaughlin S."/>
            <person name="Kingan S."/>
            <person name="Baybayan P."/>
            <person name="Concepcion G."/>
            <person name="Jordan M."/>
            <person name="Riva A."/>
            <person name="Barbazuk W."/>
            <person name="Harkins T."/>
        </authorList>
    </citation>
    <scope>NUCLEOTIDE SEQUENCE [LARGE SCALE GENOMIC DNA]</scope>
    <source>
        <strain evidence="2">cv. Jamaican Lion 4</strain>
        <tissue evidence="1">Leaf</tissue>
    </source>
</reference>